<dbReference type="OrthoDB" id="1028626at2"/>
<dbReference type="Proteomes" id="UP000007486">
    <property type="component" value="Chromosome"/>
</dbReference>
<dbReference type="KEGG" id="bsa:Bacsa_1480"/>
<gene>
    <name evidence="3" type="ordered locus">Bacsa_1480</name>
</gene>
<dbReference type="eggNOG" id="ENOG50315XI">
    <property type="taxonomic scope" value="Bacteria"/>
</dbReference>
<sequence length="514" mass="57016">MKQFHHIKRYAAILLMLAAMGACTEEEQGNTPLAPAEEDITFLGSVKETKGIATRSEDYIIINGQDDGYGEMDFYIYQQIDSETPTIQIYNPSGGDQGRLETQSEREPLKWKSTTASHLFYAWTQPNVTDETTQDVTGGVKMDEVTGNTYPTTGTVIFGTEEKTKLDHFIVTKQGPLTYDENNQYVGLHFYHPVSKIVIDNIIHFRQIDESTEPIKKCTLTFPNLYKQATFTATKATDENNAYSEVLDAVENEKGITWEWREDDPQTYLYVLPFDFEGNEGTPYYEQPGYFIVNADVMISGKETNLSYTGTLVGSDPDITGVKGNQELHISMQITDGVGTGIGSRINEWTDDKEIDIPQHRVPGIYTQADAQALLEGLQSDPVNIPPYLIDTEGNTQTIRFFTHVDWSKATGNITIPEGYILDGQGYKLTLPKDVNLYGVKGEGEDEAGNIKNLYVNGNGNEYEFEEKPEPEQPDEGTGEDGNEDGTGGTGNPDAGTTPETPETEVPAEDTANT</sequence>
<dbReference type="AlphaFoldDB" id="F0QZ23"/>
<dbReference type="EMBL" id="CP002530">
    <property type="protein sequence ID" value="ADY36052.1"/>
    <property type="molecule type" value="Genomic_DNA"/>
</dbReference>
<dbReference type="STRING" id="667015.Bacsa_1480"/>
<organism evidence="3 4">
    <name type="scientific">Phocaeicola salanitronis (strain DSM 18170 / JCM 13657 / CCUG 60908 / BL78)</name>
    <name type="common">Bacteroides salanitronis</name>
    <dbReference type="NCBI Taxonomy" id="667015"/>
    <lineage>
        <taxon>Bacteria</taxon>
        <taxon>Pseudomonadati</taxon>
        <taxon>Bacteroidota</taxon>
        <taxon>Bacteroidia</taxon>
        <taxon>Bacteroidales</taxon>
        <taxon>Bacteroidaceae</taxon>
        <taxon>Phocaeicola</taxon>
    </lineage>
</organism>
<accession>F0QZ23</accession>
<evidence type="ECO:0000256" key="2">
    <source>
        <dbReference type="SAM" id="SignalP"/>
    </source>
</evidence>
<dbReference type="PROSITE" id="PS51257">
    <property type="entry name" value="PROKAR_LIPOPROTEIN"/>
    <property type="match status" value="1"/>
</dbReference>
<evidence type="ECO:0008006" key="5">
    <source>
        <dbReference type="Google" id="ProtNLM"/>
    </source>
</evidence>
<dbReference type="HOGENOM" id="CLU_563638_0_0_10"/>
<proteinExistence type="predicted"/>
<feature type="compositionally biased region" description="Low complexity" evidence="1">
    <location>
        <begin position="492"/>
        <end position="501"/>
    </location>
</feature>
<name>F0QZ23_PHOSB</name>
<evidence type="ECO:0000313" key="4">
    <source>
        <dbReference type="Proteomes" id="UP000007486"/>
    </source>
</evidence>
<protein>
    <recommendedName>
        <fullName evidence="5">Fimbrillin family protein</fullName>
    </recommendedName>
</protein>
<keyword evidence="2" id="KW-0732">Signal</keyword>
<keyword evidence="4" id="KW-1185">Reference proteome</keyword>
<feature type="chain" id="PRO_5003258855" description="Fimbrillin family protein" evidence="2">
    <location>
        <begin position="25"/>
        <end position="514"/>
    </location>
</feature>
<dbReference type="RefSeq" id="WP_013617483.1">
    <property type="nucleotide sequence ID" value="NC_015164.1"/>
</dbReference>
<evidence type="ECO:0000313" key="3">
    <source>
        <dbReference type="EMBL" id="ADY36052.1"/>
    </source>
</evidence>
<evidence type="ECO:0000256" key="1">
    <source>
        <dbReference type="SAM" id="MobiDB-lite"/>
    </source>
</evidence>
<feature type="region of interest" description="Disordered" evidence="1">
    <location>
        <begin position="461"/>
        <end position="514"/>
    </location>
</feature>
<feature type="compositionally biased region" description="Acidic residues" evidence="1">
    <location>
        <begin position="472"/>
        <end position="484"/>
    </location>
</feature>
<reference evidence="3 4" key="1">
    <citation type="journal article" date="2011" name="Stand. Genomic Sci.">
        <title>Complete genome sequence of Bacteroides salanitronis type strain (BL78).</title>
        <authorList>
            <person name="Gronow S."/>
            <person name="Held B."/>
            <person name="Lucas S."/>
            <person name="Lapidus A."/>
            <person name="Del Rio T.G."/>
            <person name="Nolan M."/>
            <person name="Tice H."/>
            <person name="Deshpande S."/>
            <person name="Cheng J.F."/>
            <person name="Pitluck S."/>
            <person name="Liolios K."/>
            <person name="Pagani I."/>
            <person name="Ivanova N."/>
            <person name="Mavromatis K."/>
            <person name="Pati A."/>
            <person name="Tapia R."/>
            <person name="Han C."/>
            <person name="Goodwin L."/>
            <person name="Chen A."/>
            <person name="Palaniappan K."/>
            <person name="Land M."/>
            <person name="Hauser L."/>
            <person name="Chang Y.J."/>
            <person name="Jeffries C.D."/>
            <person name="Brambilla E.M."/>
            <person name="Rohde M."/>
            <person name="Goker M."/>
            <person name="Detter J.C."/>
            <person name="Woyke T."/>
            <person name="Bristow J."/>
            <person name="Markowitz V."/>
            <person name="Hugenholtz P."/>
            <person name="Kyrpides N.C."/>
            <person name="Klenk H.P."/>
            <person name="Eisen J.A."/>
        </authorList>
    </citation>
    <scope>NUCLEOTIDE SEQUENCE [LARGE SCALE GENOMIC DNA]</scope>
    <source>
        <strain evidence="3 4">DSM 18170</strain>
    </source>
</reference>
<feature type="signal peptide" evidence="2">
    <location>
        <begin position="1"/>
        <end position="24"/>
    </location>
</feature>